<dbReference type="NCBIfam" id="NF011307">
    <property type="entry name" value="PRK14716.1-5"/>
    <property type="match status" value="1"/>
</dbReference>
<feature type="transmembrane region" description="Helical" evidence="7">
    <location>
        <begin position="377"/>
        <end position="398"/>
    </location>
</feature>
<dbReference type="GO" id="GO:0016020">
    <property type="term" value="C:membrane"/>
    <property type="evidence" value="ECO:0007669"/>
    <property type="project" value="UniProtKB-SubCell"/>
</dbReference>
<accession>A0A345YDB8</accession>
<dbReference type="RefSeq" id="WP_115416106.1">
    <property type="nucleotide sequence ID" value="NZ_CP031357.1"/>
</dbReference>
<dbReference type="SUPFAM" id="SSF53448">
    <property type="entry name" value="Nucleotide-diphospho-sugar transferases"/>
    <property type="match status" value="1"/>
</dbReference>
<name>A0A345YDB8_9SPHN</name>
<dbReference type="AlphaFoldDB" id="A0A345YDB8"/>
<feature type="transmembrane region" description="Helical" evidence="7">
    <location>
        <begin position="20"/>
        <end position="44"/>
    </location>
</feature>
<comment type="subcellular location">
    <subcellularLocation>
        <location evidence="1">Membrane</location>
        <topology evidence="1">Multi-pass membrane protein</topology>
    </subcellularLocation>
</comment>
<evidence type="ECO:0000256" key="2">
    <source>
        <dbReference type="ARBA" id="ARBA00022676"/>
    </source>
</evidence>
<evidence type="ECO:0000256" key="5">
    <source>
        <dbReference type="ARBA" id="ARBA00022989"/>
    </source>
</evidence>
<keyword evidence="4 7" id="KW-0812">Transmembrane</keyword>
<organism evidence="8 9">
    <name type="scientific">Erythrobacter aureus</name>
    <dbReference type="NCBI Taxonomy" id="2182384"/>
    <lineage>
        <taxon>Bacteria</taxon>
        <taxon>Pseudomonadati</taxon>
        <taxon>Pseudomonadota</taxon>
        <taxon>Alphaproteobacteria</taxon>
        <taxon>Sphingomonadales</taxon>
        <taxon>Erythrobacteraceae</taxon>
        <taxon>Erythrobacter/Porphyrobacter group</taxon>
        <taxon>Erythrobacter</taxon>
    </lineage>
</organism>
<dbReference type="KEGG" id="err:DVR09_05825"/>
<gene>
    <name evidence="8" type="ORF">DVR09_05825</name>
</gene>
<dbReference type="OrthoDB" id="5294733at2"/>
<evidence type="ECO:0000256" key="6">
    <source>
        <dbReference type="ARBA" id="ARBA00023136"/>
    </source>
</evidence>
<keyword evidence="9" id="KW-1185">Reference proteome</keyword>
<protein>
    <submittedName>
        <fullName evidence="8">Glycosyl transferase family protein</fullName>
    </submittedName>
</protein>
<proteinExistence type="predicted"/>
<dbReference type="Proteomes" id="UP000254508">
    <property type="component" value="Chromosome"/>
</dbReference>
<evidence type="ECO:0000256" key="7">
    <source>
        <dbReference type="SAM" id="Phobius"/>
    </source>
</evidence>
<dbReference type="PANTHER" id="PTHR43867">
    <property type="entry name" value="CELLULOSE SYNTHASE CATALYTIC SUBUNIT A [UDP-FORMING]"/>
    <property type="match status" value="1"/>
</dbReference>
<dbReference type="EMBL" id="CP031357">
    <property type="protein sequence ID" value="AXK41920.1"/>
    <property type="molecule type" value="Genomic_DNA"/>
</dbReference>
<dbReference type="InterPro" id="IPR029044">
    <property type="entry name" value="Nucleotide-diphossugar_trans"/>
</dbReference>
<keyword evidence="3 8" id="KW-0808">Transferase</keyword>
<dbReference type="Pfam" id="PF13641">
    <property type="entry name" value="Glyco_tranf_2_3"/>
    <property type="match status" value="1"/>
</dbReference>
<keyword evidence="6 7" id="KW-0472">Membrane</keyword>
<dbReference type="GO" id="GO:0016757">
    <property type="term" value="F:glycosyltransferase activity"/>
    <property type="evidence" value="ECO:0007669"/>
    <property type="project" value="UniProtKB-KW"/>
</dbReference>
<reference evidence="9" key="1">
    <citation type="submission" date="2018-07" db="EMBL/GenBank/DDBJ databases">
        <title>Genome sequence of Erythrobacter strain YH-07, an antagonistic bacterium isolated from Yellow Sea.</title>
        <authorList>
            <person name="Tang T."/>
            <person name="Liu Q."/>
            <person name="Sun X."/>
        </authorList>
    </citation>
    <scope>NUCLEOTIDE SEQUENCE [LARGE SCALE GENOMIC DNA]</scope>
    <source>
        <strain evidence="9">YH-07</strain>
    </source>
</reference>
<dbReference type="Gene3D" id="3.90.550.10">
    <property type="entry name" value="Spore Coat Polysaccharide Biosynthesis Protein SpsA, Chain A"/>
    <property type="match status" value="1"/>
</dbReference>
<evidence type="ECO:0000256" key="1">
    <source>
        <dbReference type="ARBA" id="ARBA00004141"/>
    </source>
</evidence>
<evidence type="ECO:0000313" key="9">
    <source>
        <dbReference type="Proteomes" id="UP000254508"/>
    </source>
</evidence>
<keyword evidence="5 7" id="KW-1133">Transmembrane helix</keyword>
<keyword evidence="2" id="KW-0328">Glycosyltransferase</keyword>
<dbReference type="InterPro" id="IPR050321">
    <property type="entry name" value="Glycosyltr_2/OpgH_subfam"/>
</dbReference>
<dbReference type="PANTHER" id="PTHR43867:SF2">
    <property type="entry name" value="CELLULOSE SYNTHASE CATALYTIC SUBUNIT A [UDP-FORMING]"/>
    <property type="match status" value="1"/>
</dbReference>
<evidence type="ECO:0000256" key="3">
    <source>
        <dbReference type="ARBA" id="ARBA00022679"/>
    </source>
</evidence>
<sequence>MVLGSFTIAEWLVLVQHELLLFAAAFFLLGLVDELALDCTYFWYRITGRIRTPRLRHGHGDDISSLAGRAAVFIPTWQEADVIGPTLAHMLGAWRQEELTVYVGCYRNDDATMASVLAAVRGDRRVRLVIHGADGPTSKADCLNRLYAALVKDEKRSGVEARMVILHDAEDMVDPAALSLLDRALWHAHFVQLPVLALPQRHSPWIGSHYSDEFAESHAKVLVVRDALGAAIPGAGVGCAVARGSLAALAREEGGHPFAAESLTEDYELGLRIAQAGGKGRFLRVRDEDGRLIATRAFFPSRLDAAIRQKTRWMHGIALQGWDRLGWGHTPVDLWMLLRDRRGPVAAILLVVAYALVGLITLNLGLQMMNIIELPPLSPLLLMLLAINFAGLLLRLCLRACFTAREYGWRQGLLAIPRTLVSNIVAVMAGRRALSAYIGTLRGAPLMWDKTEHREHPVLSLFGENRL</sequence>
<feature type="transmembrane region" description="Helical" evidence="7">
    <location>
        <begin position="345"/>
        <end position="365"/>
    </location>
</feature>
<evidence type="ECO:0000313" key="8">
    <source>
        <dbReference type="EMBL" id="AXK41920.1"/>
    </source>
</evidence>
<evidence type="ECO:0000256" key="4">
    <source>
        <dbReference type="ARBA" id="ARBA00022692"/>
    </source>
</evidence>